<organism evidence="1 2">
    <name type="scientific">Brachionus plicatilis</name>
    <name type="common">Marine rotifer</name>
    <name type="synonym">Brachionus muelleri</name>
    <dbReference type="NCBI Taxonomy" id="10195"/>
    <lineage>
        <taxon>Eukaryota</taxon>
        <taxon>Metazoa</taxon>
        <taxon>Spiralia</taxon>
        <taxon>Gnathifera</taxon>
        <taxon>Rotifera</taxon>
        <taxon>Eurotatoria</taxon>
        <taxon>Monogononta</taxon>
        <taxon>Pseudotrocha</taxon>
        <taxon>Ploima</taxon>
        <taxon>Brachionidae</taxon>
        <taxon>Brachionus</taxon>
    </lineage>
</organism>
<dbReference type="Proteomes" id="UP000276133">
    <property type="component" value="Unassembled WGS sequence"/>
</dbReference>
<dbReference type="AlphaFoldDB" id="A0A3M7SAE6"/>
<comment type="caution">
    <text evidence="1">The sequence shown here is derived from an EMBL/GenBank/DDBJ whole genome shotgun (WGS) entry which is preliminary data.</text>
</comment>
<sequence length="62" mass="7265">MKKFEQRQNSFGKKEGYVIDAEIDVESDGIPTTRIYTCHILLMIPNKLVSILDNNNAQFWYQ</sequence>
<keyword evidence="2" id="KW-1185">Reference proteome</keyword>
<proteinExistence type="predicted"/>
<reference evidence="1 2" key="1">
    <citation type="journal article" date="2018" name="Sci. Rep.">
        <title>Genomic signatures of local adaptation to the degree of environmental predictability in rotifers.</title>
        <authorList>
            <person name="Franch-Gras L."/>
            <person name="Hahn C."/>
            <person name="Garcia-Roger E.M."/>
            <person name="Carmona M.J."/>
            <person name="Serra M."/>
            <person name="Gomez A."/>
        </authorList>
    </citation>
    <scope>NUCLEOTIDE SEQUENCE [LARGE SCALE GENOMIC DNA]</scope>
    <source>
        <strain evidence="1">HYR1</strain>
    </source>
</reference>
<gene>
    <name evidence="1" type="ORF">BpHYR1_038734</name>
</gene>
<evidence type="ECO:0000313" key="1">
    <source>
        <dbReference type="EMBL" id="RNA32605.1"/>
    </source>
</evidence>
<dbReference type="EMBL" id="REGN01001783">
    <property type="protein sequence ID" value="RNA32605.1"/>
    <property type="molecule type" value="Genomic_DNA"/>
</dbReference>
<evidence type="ECO:0000313" key="2">
    <source>
        <dbReference type="Proteomes" id="UP000276133"/>
    </source>
</evidence>
<accession>A0A3M7SAE6</accession>
<name>A0A3M7SAE6_BRAPC</name>
<protein>
    <submittedName>
        <fullName evidence="1">Uncharacterized protein</fullName>
    </submittedName>
</protein>